<comment type="cofactor">
    <cofactor evidence="2">
        <name>Mg(2+)</name>
        <dbReference type="ChEBI" id="CHEBI:18420"/>
    </cofactor>
    <text evidence="2">Binds 2 magnesium ions per subunit.</text>
</comment>
<keyword evidence="4" id="KW-1185">Reference proteome</keyword>
<dbReference type="PROSITE" id="PS01066">
    <property type="entry name" value="UPP_SYNTHASE"/>
    <property type="match status" value="1"/>
</dbReference>
<dbReference type="PANTHER" id="PTHR10291">
    <property type="entry name" value="DEHYDRODOLICHYL DIPHOSPHATE SYNTHASE FAMILY MEMBER"/>
    <property type="match status" value="1"/>
</dbReference>
<dbReference type="HAMAP" id="MF_01139">
    <property type="entry name" value="ISPT"/>
    <property type="match status" value="1"/>
</dbReference>
<keyword evidence="2" id="KW-0479">Metal-binding</keyword>
<dbReference type="SUPFAM" id="SSF64005">
    <property type="entry name" value="Undecaprenyl diphosphate synthase"/>
    <property type="match status" value="1"/>
</dbReference>
<evidence type="ECO:0000256" key="1">
    <source>
        <dbReference type="ARBA" id="ARBA00022679"/>
    </source>
</evidence>
<dbReference type="CDD" id="cd00475">
    <property type="entry name" value="Cis_IPPS"/>
    <property type="match status" value="1"/>
</dbReference>
<dbReference type="EMBL" id="BAABCT010000002">
    <property type="protein sequence ID" value="GAA4065883.1"/>
    <property type="molecule type" value="Genomic_DNA"/>
</dbReference>
<feature type="binding site" evidence="2">
    <location>
        <begin position="22"/>
        <end position="25"/>
    </location>
    <ligand>
        <name>substrate</name>
    </ligand>
</feature>
<accession>A0ABP7VHC4</accession>
<comment type="similarity">
    <text evidence="2">Belongs to the UPP synthase family.</text>
</comment>
<dbReference type="NCBIfam" id="TIGR00055">
    <property type="entry name" value="uppS"/>
    <property type="match status" value="1"/>
</dbReference>
<feature type="binding site" evidence="2">
    <location>
        <position position="72"/>
    </location>
    <ligand>
        <name>substrate</name>
    </ligand>
</feature>
<dbReference type="Proteomes" id="UP001500367">
    <property type="component" value="Unassembled WGS sequence"/>
</dbReference>
<evidence type="ECO:0000313" key="4">
    <source>
        <dbReference type="Proteomes" id="UP001500367"/>
    </source>
</evidence>
<protein>
    <recommendedName>
        <fullName evidence="2">Isoprenyl transferase</fullName>
        <ecNumber evidence="2">2.5.1.-</ecNumber>
    </recommendedName>
</protein>
<feature type="binding site" evidence="2">
    <location>
        <position position="26"/>
    </location>
    <ligand>
        <name>substrate</name>
    </ligand>
</feature>
<sequence length="248" mass="28541">MSLLESINKENLPKHLAIIMDGNGRWAKQKGLLRTLGHESGTKSVKVTVETCAKLGIENLTLYAFSTENWNRPKLEVDTLMKLLVSSLRKELKTLQENNIRLNSIGNLSKMPKSILKELNEVIEKTKNNTRMTLTLALSYGSREELLNVVKNISDKVKNNIISIDAIDESIINEHLYTHNLPDVDLLIRTSGEHRISNFLLWQIAYAELFFTDVLWPDFTEEHLYEAIISYQKRERRFGKTSEQIKQS</sequence>
<keyword evidence="1 2" id="KW-0808">Transferase</keyword>
<comment type="function">
    <text evidence="2">Catalyzes the condensation of isopentenyl diphosphate (IPP) with allylic pyrophosphates generating different type of terpenoids.</text>
</comment>
<organism evidence="3 4">
    <name type="scientific">Flavobacterium cheonanense</name>
    <dbReference type="NCBI Taxonomy" id="706183"/>
    <lineage>
        <taxon>Bacteria</taxon>
        <taxon>Pseudomonadati</taxon>
        <taxon>Bacteroidota</taxon>
        <taxon>Flavobacteriia</taxon>
        <taxon>Flavobacteriales</taxon>
        <taxon>Flavobacteriaceae</taxon>
        <taxon>Flavobacterium</taxon>
    </lineage>
</organism>
<dbReference type="NCBIfam" id="NF011405">
    <property type="entry name" value="PRK14830.1"/>
    <property type="match status" value="1"/>
</dbReference>
<dbReference type="InterPro" id="IPR001441">
    <property type="entry name" value="UPP_synth-like"/>
</dbReference>
<feature type="active site" description="Proton acceptor" evidence="2">
    <location>
        <position position="69"/>
    </location>
</feature>
<dbReference type="EC" id="2.5.1.-" evidence="2"/>
<feature type="binding site" evidence="2">
    <location>
        <begin position="66"/>
        <end position="68"/>
    </location>
    <ligand>
        <name>substrate</name>
    </ligand>
</feature>
<reference evidence="4" key="1">
    <citation type="journal article" date="2019" name="Int. J. Syst. Evol. Microbiol.">
        <title>The Global Catalogue of Microorganisms (GCM) 10K type strain sequencing project: providing services to taxonomists for standard genome sequencing and annotation.</title>
        <authorList>
            <consortium name="The Broad Institute Genomics Platform"/>
            <consortium name="The Broad Institute Genome Sequencing Center for Infectious Disease"/>
            <person name="Wu L."/>
            <person name="Ma J."/>
        </authorList>
    </citation>
    <scope>NUCLEOTIDE SEQUENCE [LARGE SCALE GENOMIC DNA]</scope>
    <source>
        <strain evidence="4">JCM 17069</strain>
    </source>
</reference>
<feature type="binding site" evidence="2">
    <location>
        <position position="70"/>
    </location>
    <ligand>
        <name>substrate</name>
    </ligand>
</feature>
<dbReference type="PANTHER" id="PTHR10291:SF0">
    <property type="entry name" value="DEHYDRODOLICHYL DIPHOSPHATE SYNTHASE 2"/>
    <property type="match status" value="1"/>
</dbReference>
<dbReference type="InterPro" id="IPR036424">
    <property type="entry name" value="UPP_synth-like_sf"/>
</dbReference>
<comment type="caution">
    <text evidence="3">The sequence shown here is derived from an EMBL/GenBank/DDBJ whole genome shotgun (WGS) entry which is preliminary data.</text>
</comment>
<feature type="binding site" evidence="2">
    <location>
        <position position="21"/>
    </location>
    <ligand>
        <name>Mg(2+)</name>
        <dbReference type="ChEBI" id="CHEBI:18420"/>
    </ligand>
</feature>
<feature type="active site" evidence="2">
    <location>
        <position position="21"/>
    </location>
</feature>
<dbReference type="GO" id="GO:0016740">
    <property type="term" value="F:transferase activity"/>
    <property type="evidence" value="ECO:0007669"/>
    <property type="project" value="UniProtKB-KW"/>
</dbReference>
<dbReference type="InterPro" id="IPR018520">
    <property type="entry name" value="UPP_synth-like_CS"/>
</dbReference>
<evidence type="ECO:0000313" key="3">
    <source>
        <dbReference type="EMBL" id="GAA4065883.1"/>
    </source>
</evidence>
<comment type="subunit">
    <text evidence="2">Homodimer.</text>
</comment>
<gene>
    <name evidence="3" type="ORF">GCM10022389_08310</name>
</gene>
<feature type="binding site" evidence="2">
    <location>
        <position position="208"/>
    </location>
    <ligand>
        <name>Mg(2+)</name>
        <dbReference type="ChEBI" id="CHEBI:18420"/>
    </ligand>
</feature>
<keyword evidence="2" id="KW-0460">Magnesium</keyword>
<feature type="binding site" evidence="2">
    <location>
        <position position="34"/>
    </location>
    <ligand>
        <name>substrate</name>
    </ligand>
</feature>
<dbReference type="Pfam" id="PF01255">
    <property type="entry name" value="Prenyltransf"/>
    <property type="match status" value="1"/>
</dbReference>
<feature type="binding site" evidence="2">
    <location>
        <position position="38"/>
    </location>
    <ligand>
        <name>substrate</name>
    </ligand>
</feature>
<proteinExistence type="inferred from homology"/>
<name>A0ABP7VHC4_9FLAO</name>
<evidence type="ECO:0000256" key="2">
    <source>
        <dbReference type="HAMAP-Rule" id="MF_01139"/>
    </source>
</evidence>
<feature type="binding site" evidence="2">
    <location>
        <begin position="195"/>
        <end position="197"/>
    </location>
    <ligand>
        <name>substrate</name>
    </ligand>
</feature>
<dbReference type="RefSeq" id="WP_298305215.1">
    <property type="nucleotide sequence ID" value="NZ_BAABCT010000002.1"/>
</dbReference>
<feature type="binding site" evidence="2">
    <location>
        <position position="189"/>
    </location>
    <ligand>
        <name>substrate</name>
    </ligand>
</feature>
<dbReference type="Gene3D" id="3.40.1180.10">
    <property type="entry name" value="Decaprenyl diphosphate synthase-like"/>
    <property type="match status" value="1"/>
</dbReference>